<feature type="compositionally biased region" description="Gly residues" evidence="1">
    <location>
        <begin position="285"/>
        <end position="300"/>
    </location>
</feature>
<evidence type="ECO:0000256" key="1">
    <source>
        <dbReference type="SAM" id="MobiDB-lite"/>
    </source>
</evidence>
<gene>
    <name evidence="3" type="ORF">BN4615_P10419</name>
</gene>
<evidence type="ECO:0000256" key="2">
    <source>
        <dbReference type="SAM" id="Phobius"/>
    </source>
</evidence>
<dbReference type="RefSeq" id="WP_225269449.1">
    <property type="nucleotide sequence ID" value="NZ_CP084058.1"/>
</dbReference>
<proteinExistence type="predicted"/>
<protein>
    <recommendedName>
        <fullName evidence="4">TIGR04222 domain-containing membrane protein</fullName>
    </recommendedName>
</protein>
<evidence type="ECO:0008006" key="4">
    <source>
        <dbReference type="Google" id="ProtNLM"/>
    </source>
</evidence>
<keyword evidence="2" id="KW-0472">Membrane</keyword>
<organism evidence="3">
    <name type="scientific">Nonomuraea gerenzanensis</name>
    <dbReference type="NCBI Taxonomy" id="93944"/>
    <lineage>
        <taxon>Bacteria</taxon>
        <taxon>Bacillati</taxon>
        <taxon>Actinomycetota</taxon>
        <taxon>Actinomycetes</taxon>
        <taxon>Streptosporangiales</taxon>
        <taxon>Streptosporangiaceae</taxon>
        <taxon>Nonomuraea</taxon>
    </lineage>
</organism>
<dbReference type="EMBL" id="LT559118">
    <property type="protein sequence ID" value="SBP00903.1"/>
    <property type="molecule type" value="Genomic_DNA"/>
</dbReference>
<evidence type="ECO:0000313" key="3">
    <source>
        <dbReference type="EMBL" id="SBP00903.1"/>
    </source>
</evidence>
<name>A0A1M4EQM2_9ACTN</name>
<dbReference type="InterPro" id="IPR026467">
    <property type="entry name" value="Ser/Gly_Cys_C_dom"/>
</dbReference>
<feature type="compositionally biased region" description="Gly residues" evidence="1">
    <location>
        <begin position="265"/>
        <end position="276"/>
    </location>
</feature>
<keyword evidence="2" id="KW-0812">Transmembrane</keyword>
<accession>A0A1M4EQM2</accession>
<feature type="transmembrane region" description="Helical" evidence="2">
    <location>
        <begin position="150"/>
        <end position="170"/>
    </location>
</feature>
<feature type="transmembrane region" description="Helical" evidence="2">
    <location>
        <begin position="176"/>
        <end position="194"/>
    </location>
</feature>
<feature type="region of interest" description="Disordered" evidence="1">
    <location>
        <begin position="246"/>
        <end position="300"/>
    </location>
</feature>
<dbReference type="NCBIfam" id="TIGR04222">
    <property type="entry name" value="near_uncomplex"/>
    <property type="match status" value="1"/>
</dbReference>
<sequence>MDLFLLIVSVAIAAYAAVTASAIHRARIGTRADTGGTRSGDLGHYELAFLAGDSDRVADTAIALLARRNDLRVSRGGLVHKVVTSTLADDPIEQHVLNRVAEESGLPVTSLKERVYRSLPMQRLEERLTAWGLVLSDGVLVQVRRLRVRLRVLSVAAYAGVVVEGLTAVLAPNLPALLATVVCLGTVIGTEFVLSGRRNDARAKLTPYGREALGAATRAHPKGEEGPVQLALYGLSQVRDAELRDGLRSTHAAAPARPRRSRGGSYSGAGSGGGGCATYSSSSSCGGGSGCGGGGCGGGS</sequence>
<keyword evidence="2" id="KW-1133">Transmembrane helix</keyword>
<dbReference type="AlphaFoldDB" id="A0A1M4EQM2"/>
<reference evidence="3" key="1">
    <citation type="submission" date="2016-04" db="EMBL/GenBank/DDBJ databases">
        <authorList>
            <person name="Evans L.H."/>
            <person name="Alamgir A."/>
            <person name="Owens N."/>
            <person name="Weber N.D."/>
            <person name="Virtaneva K."/>
            <person name="Barbian K."/>
            <person name="Babar A."/>
            <person name="Rosenke K."/>
        </authorList>
    </citation>
    <scope>NUCLEOTIDE SEQUENCE</scope>
    <source>
        <strain evidence="3">Nono1</strain>
    </source>
</reference>